<protein>
    <submittedName>
        <fullName evidence="2">Protein serine/threonine phosphatase</fullName>
    </submittedName>
</protein>
<accession>E8R6P3</accession>
<dbReference type="KEGG" id="ipa:Isop_3386"/>
<dbReference type="PANTHER" id="PTHR47992">
    <property type="entry name" value="PROTEIN PHOSPHATASE"/>
    <property type="match status" value="1"/>
</dbReference>
<dbReference type="InterPro" id="IPR036457">
    <property type="entry name" value="PPM-type-like_dom_sf"/>
</dbReference>
<reference evidence="2 3" key="2">
    <citation type="journal article" date="2011" name="Stand. Genomic Sci.">
        <title>Complete genome sequence of Isosphaera pallida type strain (IS1B).</title>
        <authorList>
            <consortium name="US DOE Joint Genome Institute (JGI-PGF)"/>
            <person name="Goker M."/>
            <person name="Cleland D."/>
            <person name="Saunders E."/>
            <person name="Lapidus A."/>
            <person name="Nolan M."/>
            <person name="Lucas S."/>
            <person name="Hammon N."/>
            <person name="Deshpande S."/>
            <person name="Cheng J.F."/>
            <person name="Tapia R."/>
            <person name="Han C."/>
            <person name="Goodwin L."/>
            <person name="Pitluck S."/>
            <person name="Liolios K."/>
            <person name="Pagani I."/>
            <person name="Ivanova N."/>
            <person name="Mavromatis K."/>
            <person name="Pati A."/>
            <person name="Chen A."/>
            <person name="Palaniappan K."/>
            <person name="Land M."/>
            <person name="Hauser L."/>
            <person name="Chang Y.J."/>
            <person name="Jeffries C.D."/>
            <person name="Detter J.C."/>
            <person name="Beck B."/>
            <person name="Woyke T."/>
            <person name="Bristow J."/>
            <person name="Eisen J.A."/>
            <person name="Markowitz V."/>
            <person name="Hugenholtz P."/>
            <person name="Kyrpides N.C."/>
            <person name="Klenk H.P."/>
        </authorList>
    </citation>
    <scope>NUCLEOTIDE SEQUENCE [LARGE SCALE GENOMIC DNA]</scope>
    <source>
        <strain evidence="3">ATCC 43644 / DSM 9630 / IS1B</strain>
    </source>
</reference>
<dbReference type="STRING" id="575540.Isop_3386"/>
<dbReference type="SUPFAM" id="SSF81606">
    <property type="entry name" value="PP2C-like"/>
    <property type="match status" value="1"/>
</dbReference>
<reference key="1">
    <citation type="submission" date="2010-11" db="EMBL/GenBank/DDBJ databases">
        <title>The complete sequence of chromosome of Isophaera pallida ATCC 43644.</title>
        <authorList>
            <consortium name="US DOE Joint Genome Institute (JGI-PGF)"/>
            <person name="Lucas S."/>
            <person name="Copeland A."/>
            <person name="Lapidus A."/>
            <person name="Bruce D."/>
            <person name="Goodwin L."/>
            <person name="Pitluck S."/>
            <person name="Kyrpides N."/>
            <person name="Mavromatis K."/>
            <person name="Pagani I."/>
            <person name="Ivanova N."/>
            <person name="Saunders E."/>
            <person name="Brettin T."/>
            <person name="Detter J.C."/>
            <person name="Han C."/>
            <person name="Tapia R."/>
            <person name="Land M."/>
            <person name="Hauser L."/>
            <person name="Markowitz V."/>
            <person name="Cheng J.-F."/>
            <person name="Hugenholtz P."/>
            <person name="Woyke T."/>
            <person name="Wu D."/>
            <person name="Eisen J.A."/>
        </authorList>
    </citation>
    <scope>NUCLEOTIDE SEQUENCE</scope>
    <source>
        <strain>ATCC 43644</strain>
    </source>
</reference>
<dbReference type="InterPro" id="IPR015655">
    <property type="entry name" value="PP2C"/>
</dbReference>
<dbReference type="eggNOG" id="COG0631">
    <property type="taxonomic scope" value="Bacteria"/>
</dbReference>
<sequence>MNPGNLRYTEEWIHWVGTEQFSSPFQLFDNERSHWSRFLQPAPFNPPRSPGDGLAWIERASAWDPIRRERFLKSDPTALVEGRCRVVIPSTSRKAIEVDLARRIRRMFAWLFPNRNDSDSPVATKAPPGWKPVVRAGVRSDVGPVREHNEDSYYVPGHAPVSRYNSLGSNANVDPTADMTPIKGPENLFVVADGMGGQLAGEMASQLAVETIPSVVKSGLTEDLSPKETRELIRRAMSRANEEILERASKGPETTNMGTTCVVALIHGDRAYVAGIGDSRVYRLRQGKLEQLTKDHSLAQALVDAGTLKPEEVATHKFNHVLYLYLGSREARDGPDTVKELELMPGDRFLLASDGLTGVVPDEDLARVMAQNQDPEVSARELVDMALRNQSRDNITCAVIHID</sequence>
<dbReference type="HOGENOM" id="CLU_034545_3_2_0"/>
<dbReference type="EMBL" id="CP002353">
    <property type="protein sequence ID" value="ADV63945.1"/>
    <property type="molecule type" value="Genomic_DNA"/>
</dbReference>
<dbReference type="InterPro" id="IPR001932">
    <property type="entry name" value="PPM-type_phosphatase-like_dom"/>
</dbReference>
<evidence type="ECO:0000313" key="3">
    <source>
        <dbReference type="Proteomes" id="UP000008631"/>
    </source>
</evidence>
<dbReference type="CDD" id="cd00143">
    <property type="entry name" value="PP2Cc"/>
    <property type="match status" value="1"/>
</dbReference>
<dbReference type="SMART" id="SM00331">
    <property type="entry name" value="PP2C_SIG"/>
    <property type="match status" value="1"/>
</dbReference>
<dbReference type="InParanoid" id="E8R6P3"/>
<feature type="domain" description="PPM-type phosphatase" evidence="1">
    <location>
        <begin position="135"/>
        <end position="402"/>
    </location>
</feature>
<dbReference type="SMART" id="SM00332">
    <property type="entry name" value="PP2Cc"/>
    <property type="match status" value="1"/>
</dbReference>
<dbReference type="Proteomes" id="UP000008631">
    <property type="component" value="Chromosome"/>
</dbReference>
<keyword evidence="3" id="KW-1185">Reference proteome</keyword>
<dbReference type="AlphaFoldDB" id="E8R6P3"/>
<proteinExistence type="predicted"/>
<gene>
    <name evidence="2" type="ordered locus">Isop_3386</name>
</gene>
<dbReference type="Gene3D" id="3.60.40.10">
    <property type="entry name" value="PPM-type phosphatase domain"/>
    <property type="match status" value="1"/>
</dbReference>
<evidence type="ECO:0000259" key="1">
    <source>
        <dbReference type="PROSITE" id="PS51746"/>
    </source>
</evidence>
<evidence type="ECO:0000313" key="2">
    <source>
        <dbReference type="EMBL" id="ADV63945.1"/>
    </source>
</evidence>
<dbReference type="Pfam" id="PF13672">
    <property type="entry name" value="PP2C_2"/>
    <property type="match status" value="1"/>
</dbReference>
<dbReference type="GO" id="GO:0004722">
    <property type="term" value="F:protein serine/threonine phosphatase activity"/>
    <property type="evidence" value="ECO:0007669"/>
    <property type="project" value="InterPro"/>
</dbReference>
<name>E8R6P3_ISOPI</name>
<organism evidence="2 3">
    <name type="scientific">Isosphaera pallida (strain ATCC 43644 / DSM 9630 / IS1B)</name>
    <dbReference type="NCBI Taxonomy" id="575540"/>
    <lineage>
        <taxon>Bacteria</taxon>
        <taxon>Pseudomonadati</taxon>
        <taxon>Planctomycetota</taxon>
        <taxon>Planctomycetia</taxon>
        <taxon>Isosphaerales</taxon>
        <taxon>Isosphaeraceae</taxon>
        <taxon>Isosphaera</taxon>
    </lineage>
</organism>
<dbReference type="PROSITE" id="PS51746">
    <property type="entry name" value="PPM_2"/>
    <property type="match status" value="1"/>
</dbReference>